<evidence type="ECO:0000313" key="3">
    <source>
        <dbReference type="Proteomes" id="UP000777438"/>
    </source>
</evidence>
<name>A0A9P9AEP2_9HYPO</name>
<gene>
    <name evidence="2" type="ORF">B0T10DRAFT_568540</name>
</gene>
<feature type="region of interest" description="Disordered" evidence="1">
    <location>
        <begin position="1"/>
        <end position="23"/>
    </location>
</feature>
<proteinExistence type="predicted"/>
<dbReference type="Proteomes" id="UP000777438">
    <property type="component" value="Unassembled WGS sequence"/>
</dbReference>
<accession>A0A9P9AEP2</accession>
<dbReference type="AlphaFoldDB" id="A0A9P9AEP2"/>
<evidence type="ECO:0000256" key="1">
    <source>
        <dbReference type="SAM" id="MobiDB-lite"/>
    </source>
</evidence>
<organism evidence="2 3">
    <name type="scientific">Thelonectria olida</name>
    <dbReference type="NCBI Taxonomy" id="1576542"/>
    <lineage>
        <taxon>Eukaryota</taxon>
        <taxon>Fungi</taxon>
        <taxon>Dikarya</taxon>
        <taxon>Ascomycota</taxon>
        <taxon>Pezizomycotina</taxon>
        <taxon>Sordariomycetes</taxon>
        <taxon>Hypocreomycetidae</taxon>
        <taxon>Hypocreales</taxon>
        <taxon>Nectriaceae</taxon>
        <taxon>Thelonectria</taxon>
    </lineage>
</organism>
<comment type="caution">
    <text evidence="2">The sequence shown here is derived from an EMBL/GenBank/DDBJ whole genome shotgun (WGS) entry which is preliminary data.</text>
</comment>
<feature type="compositionally biased region" description="Basic and acidic residues" evidence="1">
    <location>
        <begin position="10"/>
        <end position="21"/>
    </location>
</feature>
<dbReference type="OrthoDB" id="5369347at2759"/>
<dbReference type="EMBL" id="JAGPYM010000061">
    <property type="protein sequence ID" value="KAH6870960.1"/>
    <property type="molecule type" value="Genomic_DNA"/>
</dbReference>
<protein>
    <submittedName>
        <fullName evidence="2">Uncharacterized protein</fullName>
    </submittedName>
</protein>
<evidence type="ECO:0000313" key="2">
    <source>
        <dbReference type="EMBL" id="KAH6870960.1"/>
    </source>
</evidence>
<reference evidence="2 3" key="1">
    <citation type="journal article" date="2021" name="Nat. Commun.">
        <title>Genetic determinants of endophytism in the Arabidopsis root mycobiome.</title>
        <authorList>
            <person name="Mesny F."/>
            <person name="Miyauchi S."/>
            <person name="Thiergart T."/>
            <person name="Pickel B."/>
            <person name="Atanasova L."/>
            <person name="Karlsson M."/>
            <person name="Huettel B."/>
            <person name="Barry K.W."/>
            <person name="Haridas S."/>
            <person name="Chen C."/>
            <person name="Bauer D."/>
            <person name="Andreopoulos W."/>
            <person name="Pangilinan J."/>
            <person name="LaButti K."/>
            <person name="Riley R."/>
            <person name="Lipzen A."/>
            <person name="Clum A."/>
            <person name="Drula E."/>
            <person name="Henrissat B."/>
            <person name="Kohler A."/>
            <person name="Grigoriev I.V."/>
            <person name="Martin F.M."/>
            <person name="Hacquard S."/>
        </authorList>
    </citation>
    <scope>NUCLEOTIDE SEQUENCE [LARGE SCALE GENOMIC DNA]</scope>
    <source>
        <strain evidence="2 3">MPI-CAGE-CH-0241</strain>
    </source>
</reference>
<sequence>MGKAKSSASPEREHTEDHKEGVSLATYLESTHDLCPGILGSAELSDREDKLAEKMSVADRRQVYCGLDSRDEVSRICLSEDERVSSGAGISFDADSVIGFLSGLAVAK</sequence>
<keyword evidence="3" id="KW-1185">Reference proteome</keyword>